<dbReference type="VEuPathDB" id="FungiDB:PPTG_21724"/>
<dbReference type="GeneID" id="20190323"/>
<accession>W2QY01</accession>
<gene>
    <name evidence="1" type="ORF">PPTG_21724</name>
</gene>
<proteinExistence type="predicted"/>
<reference evidence="2" key="1">
    <citation type="submission" date="2011-12" db="EMBL/GenBank/DDBJ databases">
        <authorList>
            <consortium name="The Broad Institute Genome Sequencing Platform"/>
            <person name="Russ C."/>
            <person name="Tyler B."/>
            <person name="Panabieres F."/>
            <person name="Shan W."/>
            <person name="Tripathy S."/>
            <person name="Grunwald N."/>
            <person name="Machado M."/>
            <person name="Young S.K."/>
            <person name="Zeng Q."/>
            <person name="Gargeya S."/>
            <person name="Fitzgerald M."/>
            <person name="Haas B."/>
            <person name="Abouelleil A."/>
            <person name="Alvarado L."/>
            <person name="Arachchi H.M."/>
            <person name="Berlin A."/>
            <person name="Chapman S.B."/>
            <person name="Gearin G."/>
            <person name="Goldberg J."/>
            <person name="Griggs A."/>
            <person name="Gujja S."/>
            <person name="Hansen M."/>
            <person name="Heiman D."/>
            <person name="Howarth C."/>
            <person name="Larimer J."/>
            <person name="Lui A."/>
            <person name="MacDonald P.J.P."/>
            <person name="McCowen C."/>
            <person name="Montmayeur A."/>
            <person name="Murphy C."/>
            <person name="Neiman D."/>
            <person name="Pearson M."/>
            <person name="Priest M."/>
            <person name="Roberts A."/>
            <person name="Saif S."/>
            <person name="Shea T."/>
            <person name="Sisk P."/>
            <person name="Stolte C."/>
            <person name="Sykes S."/>
            <person name="Wortman J."/>
            <person name="Nusbaum C."/>
            <person name="Birren B."/>
        </authorList>
    </citation>
    <scope>NUCLEOTIDE SEQUENCE [LARGE SCALE GENOMIC DNA]</scope>
    <source>
        <strain evidence="2">INRA-310</strain>
    </source>
</reference>
<dbReference type="EMBL" id="KI669567">
    <property type="protein sequence ID" value="ETN18003.1"/>
    <property type="molecule type" value="Genomic_DNA"/>
</dbReference>
<evidence type="ECO:0000313" key="1">
    <source>
        <dbReference type="EMBL" id="ETN18003.1"/>
    </source>
</evidence>
<dbReference type="AlphaFoldDB" id="W2QY01"/>
<reference evidence="1 2" key="2">
    <citation type="submission" date="2013-11" db="EMBL/GenBank/DDBJ databases">
        <title>The Genome Sequence of Phytophthora parasitica INRA-310.</title>
        <authorList>
            <consortium name="The Broad Institute Genomics Platform"/>
            <person name="Russ C."/>
            <person name="Tyler B."/>
            <person name="Panabieres F."/>
            <person name="Shan W."/>
            <person name="Tripathy S."/>
            <person name="Grunwald N."/>
            <person name="Machado M."/>
            <person name="Johnson C.S."/>
            <person name="Arredondo F."/>
            <person name="Hong C."/>
            <person name="Coffey M."/>
            <person name="Young S.K."/>
            <person name="Zeng Q."/>
            <person name="Gargeya S."/>
            <person name="Fitzgerald M."/>
            <person name="Abouelleil A."/>
            <person name="Alvarado L."/>
            <person name="Chapman S.B."/>
            <person name="Gainer-Dewar J."/>
            <person name="Goldberg J."/>
            <person name="Griggs A."/>
            <person name="Gujja S."/>
            <person name="Hansen M."/>
            <person name="Howarth C."/>
            <person name="Imamovic A."/>
            <person name="Ireland A."/>
            <person name="Larimer J."/>
            <person name="McCowan C."/>
            <person name="Murphy C."/>
            <person name="Pearson M."/>
            <person name="Poon T.W."/>
            <person name="Priest M."/>
            <person name="Roberts A."/>
            <person name="Saif S."/>
            <person name="Shea T."/>
            <person name="Sykes S."/>
            <person name="Wortman J."/>
            <person name="Nusbaum C."/>
            <person name="Birren B."/>
        </authorList>
    </citation>
    <scope>NUCLEOTIDE SEQUENCE [LARGE SCALE GENOMIC DNA]</scope>
    <source>
        <strain evidence="1 2">INRA-310</strain>
    </source>
</reference>
<organism evidence="1 2">
    <name type="scientific">Phytophthora nicotianae (strain INRA-310)</name>
    <name type="common">Phytophthora parasitica</name>
    <dbReference type="NCBI Taxonomy" id="761204"/>
    <lineage>
        <taxon>Eukaryota</taxon>
        <taxon>Sar</taxon>
        <taxon>Stramenopiles</taxon>
        <taxon>Oomycota</taxon>
        <taxon>Peronosporomycetes</taxon>
        <taxon>Peronosporales</taxon>
        <taxon>Peronosporaceae</taxon>
        <taxon>Phytophthora</taxon>
    </lineage>
</organism>
<protein>
    <submittedName>
        <fullName evidence="1">Uncharacterized protein</fullName>
    </submittedName>
</protein>
<dbReference type="RefSeq" id="XP_008897606.1">
    <property type="nucleotide sequence ID" value="XM_008899358.1"/>
</dbReference>
<name>W2QY01_PHYN3</name>
<sequence length="65" mass="7276">MMPLLTSQANETPIMMKISSVLVGATCYSLFARWATKKTWVHRVFLISLRTRFPPTTSPGRACSS</sequence>
<dbReference type="Proteomes" id="UP000018817">
    <property type="component" value="Unassembled WGS sequence"/>
</dbReference>
<evidence type="ECO:0000313" key="2">
    <source>
        <dbReference type="Proteomes" id="UP000018817"/>
    </source>
</evidence>